<comment type="caution">
    <text evidence="2">The sequence shown here is derived from an EMBL/GenBank/DDBJ whole genome shotgun (WGS) entry which is preliminary data.</text>
</comment>
<proteinExistence type="predicted"/>
<reference evidence="2" key="1">
    <citation type="submission" date="2019-06" db="EMBL/GenBank/DDBJ databases">
        <authorList>
            <person name="Zheng W."/>
        </authorList>
    </citation>
    <scope>NUCLEOTIDE SEQUENCE</scope>
    <source>
        <strain evidence="2">QDHG01</strain>
    </source>
</reference>
<evidence type="ECO:0000313" key="2">
    <source>
        <dbReference type="EMBL" id="TNV83770.1"/>
    </source>
</evidence>
<dbReference type="Proteomes" id="UP000785679">
    <property type="component" value="Unassembled WGS sequence"/>
</dbReference>
<evidence type="ECO:0000256" key="1">
    <source>
        <dbReference type="SAM" id="MobiDB-lite"/>
    </source>
</evidence>
<dbReference type="EMBL" id="RRYP01003478">
    <property type="protein sequence ID" value="TNV83770.1"/>
    <property type="molecule type" value="Genomic_DNA"/>
</dbReference>
<keyword evidence="3" id="KW-1185">Reference proteome</keyword>
<name>A0A8J8P0R0_HALGN</name>
<gene>
    <name evidence="2" type="ORF">FGO68_gene13035</name>
</gene>
<sequence>MGRKKNHMFDVRARSKKSNEQLQLGKITDRRDKQPKWQIQLWAYQIRTQMTPFMPRICMNSLRFRDFSKNISNQ</sequence>
<accession>A0A8J8P0R0</accession>
<evidence type="ECO:0000313" key="3">
    <source>
        <dbReference type="Proteomes" id="UP000785679"/>
    </source>
</evidence>
<organism evidence="2 3">
    <name type="scientific">Halteria grandinella</name>
    <dbReference type="NCBI Taxonomy" id="5974"/>
    <lineage>
        <taxon>Eukaryota</taxon>
        <taxon>Sar</taxon>
        <taxon>Alveolata</taxon>
        <taxon>Ciliophora</taxon>
        <taxon>Intramacronucleata</taxon>
        <taxon>Spirotrichea</taxon>
        <taxon>Stichotrichia</taxon>
        <taxon>Sporadotrichida</taxon>
        <taxon>Halteriidae</taxon>
        <taxon>Halteria</taxon>
    </lineage>
</organism>
<feature type="compositionally biased region" description="Basic and acidic residues" evidence="1">
    <location>
        <begin position="7"/>
        <end position="19"/>
    </location>
</feature>
<feature type="region of interest" description="Disordered" evidence="1">
    <location>
        <begin position="1"/>
        <end position="29"/>
    </location>
</feature>
<protein>
    <submittedName>
        <fullName evidence="2">Uncharacterized protein</fullName>
    </submittedName>
</protein>
<dbReference type="AlphaFoldDB" id="A0A8J8P0R0"/>